<gene>
    <name evidence="8" type="ORF">J1N35_005155</name>
</gene>
<dbReference type="SMART" id="SM00575">
    <property type="entry name" value="ZnF_PMZ"/>
    <property type="match status" value="1"/>
</dbReference>
<dbReference type="OrthoDB" id="1002538at2759"/>
<comment type="caution">
    <text evidence="8">The sequence shown here is derived from an EMBL/GenBank/DDBJ whole genome shotgun (WGS) entry which is preliminary data.</text>
</comment>
<evidence type="ECO:0000256" key="5">
    <source>
        <dbReference type="PROSITE-ProRule" id="PRU00325"/>
    </source>
</evidence>
<accession>A0A9D3WFA4</accession>
<dbReference type="InterPro" id="IPR007527">
    <property type="entry name" value="Znf_SWIM"/>
</dbReference>
<sequence length="317" mass="36856">MGHRQPKSIFTNQDQAMMKAIEIVLSESSHRLCMWHISNNAKQHLASPFVNAEFKAQFNKCFYRCESETEFESSWATMIENFELQDHAWLKGLYKLSVIQHYEEKAKEFHQIKLNQDFRCKNGAPNKVNGLGILKHASNVYTLAIFKRFEEELIDCIGLNCVEFSNIENISLYYVTEDGRERIYCVEFDAPNSIVSCSCKMFESFRLLCRYALQVFLMNNIKEILKRCILRRWTKKAKSLLASDFRASSAHEEKSSCLLHLNELNHIGYNLFDKGSLTPKCTQIVKENLFEALHLVEKEMATMQEANDSEISKHTSF</sequence>
<evidence type="ECO:0000313" key="9">
    <source>
        <dbReference type="Proteomes" id="UP000828251"/>
    </source>
</evidence>
<organism evidence="8 9">
    <name type="scientific">Gossypium stocksii</name>
    <dbReference type="NCBI Taxonomy" id="47602"/>
    <lineage>
        <taxon>Eukaryota</taxon>
        <taxon>Viridiplantae</taxon>
        <taxon>Streptophyta</taxon>
        <taxon>Embryophyta</taxon>
        <taxon>Tracheophyta</taxon>
        <taxon>Spermatophyta</taxon>
        <taxon>Magnoliopsida</taxon>
        <taxon>eudicotyledons</taxon>
        <taxon>Gunneridae</taxon>
        <taxon>Pentapetalae</taxon>
        <taxon>rosids</taxon>
        <taxon>malvids</taxon>
        <taxon>Malvales</taxon>
        <taxon>Malvaceae</taxon>
        <taxon>Malvoideae</taxon>
        <taxon>Gossypium</taxon>
    </lineage>
</organism>
<keyword evidence="9" id="KW-1185">Reference proteome</keyword>
<dbReference type="GO" id="GO:0005634">
    <property type="term" value="C:nucleus"/>
    <property type="evidence" value="ECO:0007669"/>
    <property type="project" value="UniProtKB-SubCell"/>
</dbReference>
<proteinExistence type="inferred from homology"/>
<evidence type="ECO:0000256" key="6">
    <source>
        <dbReference type="RuleBase" id="RU367018"/>
    </source>
</evidence>
<evidence type="ECO:0000256" key="4">
    <source>
        <dbReference type="ARBA" id="ARBA00022833"/>
    </source>
</evidence>
<evidence type="ECO:0000256" key="1">
    <source>
        <dbReference type="ARBA" id="ARBA00005889"/>
    </source>
</evidence>
<dbReference type="InterPro" id="IPR031052">
    <property type="entry name" value="FHY3/FAR1"/>
</dbReference>
<dbReference type="InterPro" id="IPR018289">
    <property type="entry name" value="MULE_transposase_dom"/>
</dbReference>
<comment type="subcellular location">
    <subcellularLocation>
        <location evidence="6">Nucleus</location>
    </subcellularLocation>
</comment>
<dbReference type="PROSITE" id="PS50966">
    <property type="entry name" value="ZF_SWIM"/>
    <property type="match status" value="1"/>
</dbReference>
<dbReference type="AlphaFoldDB" id="A0A9D3WFA4"/>
<comment type="function">
    <text evidence="6">Putative transcription activator involved in regulating light control of development.</text>
</comment>
<keyword evidence="4 6" id="KW-0862">Zinc</keyword>
<dbReference type="PANTHER" id="PTHR31669:SF303">
    <property type="entry name" value="PROTEIN FAR1-RELATED SEQUENCE"/>
    <property type="match status" value="1"/>
</dbReference>
<dbReference type="Pfam" id="PF10551">
    <property type="entry name" value="MULE"/>
    <property type="match status" value="1"/>
</dbReference>
<evidence type="ECO:0000259" key="7">
    <source>
        <dbReference type="PROSITE" id="PS50966"/>
    </source>
</evidence>
<dbReference type="PANTHER" id="PTHR31669">
    <property type="entry name" value="PROTEIN FAR1-RELATED SEQUENCE 10-RELATED"/>
    <property type="match status" value="1"/>
</dbReference>
<evidence type="ECO:0000313" key="8">
    <source>
        <dbReference type="EMBL" id="KAH1121995.1"/>
    </source>
</evidence>
<evidence type="ECO:0000256" key="3">
    <source>
        <dbReference type="ARBA" id="ARBA00022771"/>
    </source>
</evidence>
<protein>
    <recommendedName>
        <fullName evidence="6">Protein FAR1-RELATED SEQUENCE</fullName>
    </recommendedName>
</protein>
<name>A0A9D3WFA4_9ROSI</name>
<feature type="domain" description="SWIM-type" evidence="7">
    <location>
        <begin position="184"/>
        <end position="220"/>
    </location>
</feature>
<evidence type="ECO:0000256" key="2">
    <source>
        <dbReference type="ARBA" id="ARBA00022723"/>
    </source>
</evidence>
<dbReference type="InterPro" id="IPR006564">
    <property type="entry name" value="Znf_PMZ"/>
</dbReference>
<reference evidence="8 9" key="1">
    <citation type="journal article" date="2021" name="Plant Biotechnol. J.">
        <title>Multi-omics assisted identification of the key and species-specific regulatory components of drought-tolerant mechanisms in Gossypium stocksii.</title>
        <authorList>
            <person name="Yu D."/>
            <person name="Ke L."/>
            <person name="Zhang D."/>
            <person name="Wu Y."/>
            <person name="Sun Y."/>
            <person name="Mei J."/>
            <person name="Sun J."/>
            <person name="Sun Y."/>
        </authorList>
    </citation>
    <scope>NUCLEOTIDE SEQUENCE [LARGE SCALE GENOMIC DNA]</scope>
    <source>
        <strain evidence="9">cv. E1</strain>
        <tissue evidence="8">Leaf</tissue>
    </source>
</reference>
<keyword evidence="6" id="KW-0539">Nucleus</keyword>
<keyword evidence="3 5" id="KW-0863">Zinc-finger</keyword>
<dbReference type="EMBL" id="JAIQCV010000002">
    <property type="protein sequence ID" value="KAH1121995.1"/>
    <property type="molecule type" value="Genomic_DNA"/>
</dbReference>
<dbReference type="GO" id="GO:0006355">
    <property type="term" value="P:regulation of DNA-templated transcription"/>
    <property type="evidence" value="ECO:0007669"/>
    <property type="project" value="UniProtKB-UniRule"/>
</dbReference>
<comment type="similarity">
    <text evidence="1 6">Belongs to the FHY3/FAR1 family.</text>
</comment>
<dbReference type="GO" id="GO:0008270">
    <property type="term" value="F:zinc ion binding"/>
    <property type="evidence" value="ECO:0007669"/>
    <property type="project" value="UniProtKB-UniRule"/>
</dbReference>
<keyword evidence="2 6" id="KW-0479">Metal-binding</keyword>
<dbReference type="Proteomes" id="UP000828251">
    <property type="component" value="Unassembled WGS sequence"/>
</dbReference>